<accession>A0A7S3XJJ5</accession>
<evidence type="ECO:0000313" key="1">
    <source>
        <dbReference type="EMBL" id="CAE0620924.1"/>
    </source>
</evidence>
<dbReference type="EMBL" id="HBIU01001861">
    <property type="protein sequence ID" value="CAE0620924.1"/>
    <property type="molecule type" value="Transcribed_RNA"/>
</dbReference>
<name>A0A7S3XJJ5_HETAK</name>
<sequence>MLSLSTFRDRNAMQAAAVYVRLQEKILVRETLRALYERQDHLDELPYQVEEMKRQQEERKQEEERRRVLNEAMRRKALEPRVLLSVPVDLPGGVTRNLTVHEGEELEALAAQFVRNHSLAAAAVKTLVDAVKEKMPEEEPIVYAFPFLDPYGVKRVVAVYSAQNVSNVTQEACIAYNVSDSFDDEDCANLVAVSEAAYEKRMKLQVKLYLPVTLPDGRSVKFEVREGDHHDLMGFVATRATVYRIPDGFVYGVANEIHKRLPPEVASLPVNLPGRNLQLSIRQGDNIEEAVTAFCELYDLPLENVPQLRQSVMQKLNPGVGFVAKGKPMQ</sequence>
<protein>
    <submittedName>
        <fullName evidence="1">Uncharacterized protein</fullName>
    </submittedName>
</protein>
<gene>
    <name evidence="1" type="ORF">HAKA00212_LOCUS646</name>
</gene>
<organism evidence="1">
    <name type="scientific">Heterosigma akashiwo</name>
    <name type="common">Chromophytic alga</name>
    <name type="synonym">Heterosigma carterae</name>
    <dbReference type="NCBI Taxonomy" id="2829"/>
    <lineage>
        <taxon>Eukaryota</taxon>
        <taxon>Sar</taxon>
        <taxon>Stramenopiles</taxon>
        <taxon>Ochrophyta</taxon>
        <taxon>Raphidophyceae</taxon>
        <taxon>Chattonellales</taxon>
        <taxon>Chattonellaceae</taxon>
        <taxon>Heterosigma</taxon>
    </lineage>
</organism>
<proteinExistence type="predicted"/>
<dbReference type="AlphaFoldDB" id="A0A7S3XJJ5"/>
<dbReference type="PANTHER" id="PTHR35381">
    <property type="entry name" value="EF-HAND DOMAIN-CONTAINING PROTEIN"/>
    <property type="match status" value="1"/>
</dbReference>
<dbReference type="PANTHER" id="PTHR35381:SF1">
    <property type="entry name" value="EF-HAND DOMAIN-CONTAINING PROTEIN"/>
    <property type="match status" value="1"/>
</dbReference>
<reference evidence="1" key="1">
    <citation type="submission" date="2021-01" db="EMBL/GenBank/DDBJ databases">
        <authorList>
            <person name="Corre E."/>
            <person name="Pelletier E."/>
            <person name="Niang G."/>
            <person name="Scheremetjew M."/>
            <person name="Finn R."/>
            <person name="Kale V."/>
            <person name="Holt S."/>
            <person name="Cochrane G."/>
            <person name="Meng A."/>
            <person name="Brown T."/>
            <person name="Cohen L."/>
        </authorList>
    </citation>
    <scope>NUCLEOTIDE SEQUENCE</scope>
    <source>
        <strain evidence="1">CCMP3107</strain>
    </source>
</reference>